<organism evidence="1 2">
    <name type="scientific">Pristionchus entomophagus</name>
    <dbReference type="NCBI Taxonomy" id="358040"/>
    <lineage>
        <taxon>Eukaryota</taxon>
        <taxon>Metazoa</taxon>
        <taxon>Ecdysozoa</taxon>
        <taxon>Nematoda</taxon>
        <taxon>Chromadorea</taxon>
        <taxon>Rhabditida</taxon>
        <taxon>Rhabditina</taxon>
        <taxon>Diplogasteromorpha</taxon>
        <taxon>Diplogasteroidea</taxon>
        <taxon>Neodiplogasteridae</taxon>
        <taxon>Pristionchus</taxon>
    </lineage>
</organism>
<evidence type="ECO:0000313" key="2">
    <source>
        <dbReference type="Proteomes" id="UP001432027"/>
    </source>
</evidence>
<dbReference type="EMBL" id="BTSX01000006">
    <property type="protein sequence ID" value="GMT04252.1"/>
    <property type="molecule type" value="Genomic_DNA"/>
</dbReference>
<sequence length="67" mass="7596">NLDSDTLDGSWHGREDDGREIQLRLRLHVLHVVHCVFGQHFHLEIGSLVDDSDLSCLLAHNLSGHFL</sequence>
<name>A0AAV5UBR9_9BILA</name>
<reference evidence="1" key="1">
    <citation type="submission" date="2023-10" db="EMBL/GenBank/DDBJ databases">
        <title>Genome assembly of Pristionchus species.</title>
        <authorList>
            <person name="Yoshida K."/>
            <person name="Sommer R.J."/>
        </authorList>
    </citation>
    <scope>NUCLEOTIDE SEQUENCE</scope>
    <source>
        <strain evidence="1">RS0144</strain>
    </source>
</reference>
<proteinExistence type="predicted"/>
<comment type="caution">
    <text evidence="1">The sequence shown here is derived from an EMBL/GenBank/DDBJ whole genome shotgun (WGS) entry which is preliminary data.</text>
</comment>
<gene>
    <name evidence="1" type="ORF">PENTCL1PPCAC_26426</name>
</gene>
<dbReference type="Proteomes" id="UP001432027">
    <property type="component" value="Unassembled WGS sequence"/>
</dbReference>
<accession>A0AAV5UBR9</accession>
<keyword evidence="2" id="KW-1185">Reference proteome</keyword>
<feature type="non-terminal residue" evidence="1">
    <location>
        <position position="1"/>
    </location>
</feature>
<protein>
    <submittedName>
        <fullName evidence="1">Uncharacterized protein</fullName>
    </submittedName>
</protein>
<dbReference type="AlphaFoldDB" id="A0AAV5UBR9"/>
<evidence type="ECO:0000313" key="1">
    <source>
        <dbReference type="EMBL" id="GMT04252.1"/>
    </source>
</evidence>
<feature type="non-terminal residue" evidence="1">
    <location>
        <position position="67"/>
    </location>
</feature>